<proteinExistence type="inferred from homology"/>
<keyword evidence="8" id="KW-0904">Protein phosphatase</keyword>
<evidence type="ECO:0000256" key="3">
    <source>
        <dbReference type="ARBA" id="ARBA00008601"/>
    </source>
</evidence>
<dbReference type="InterPro" id="IPR000387">
    <property type="entry name" value="Tyr_Pase_dom"/>
</dbReference>
<keyword evidence="7" id="KW-0378">Hydrolase</keyword>
<feature type="domain" description="Tyrosine specific protein phosphatases" evidence="17">
    <location>
        <begin position="158"/>
        <end position="217"/>
    </location>
</feature>
<dbReference type="Proteomes" id="UP000504624">
    <property type="component" value="Unplaced"/>
</dbReference>
<dbReference type="GO" id="GO:0004725">
    <property type="term" value="F:protein tyrosine phosphatase activity"/>
    <property type="evidence" value="ECO:0007669"/>
    <property type="project" value="UniProtKB-EC"/>
</dbReference>
<dbReference type="GO" id="GO:0033549">
    <property type="term" value="F:MAP kinase phosphatase activity"/>
    <property type="evidence" value="ECO:0007669"/>
    <property type="project" value="TreeGrafter"/>
</dbReference>
<dbReference type="GO" id="GO:0043409">
    <property type="term" value="P:negative regulation of MAPK cascade"/>
    <property type="evidence" value="ECO:0007669"/>
    <property type="project" value="TreeGrafter"/>
</dbReference>
<dbReference type="GO" id="GO:0008138">
    <property type="term" value="F:protein tyrosine/serine/threonine phosphatase activity"/>
    <property type="evidence" value="ECO:0007669"/>
    <property type="project" value="InterPro"/>
</dbReference>
<sequence length="258" mass="29479">MKALARFLELKGHKQSTQKNFGSHYRICCLQVSCTSQEHYSMDKMSSGSWNAGKKNAYTAIKVDPEEDYCTPGAFELERLLWKGCPKYTHVNEVWPNLYIGDEKTALDRYSLEKEGFTHILNAAHGQRNVDTGPEYYHNMAVEYHGVEADDLPTFNLSQFFYSASKFIDNALQDERNKVLVHCAMGRSRSATLVLAYLMIYKNMTVVDAIEQVSRHRCILPNRGFLKQLRELDIALALQRRNSKNSLPPDGKQNSTTI</sequence>
<dbReference type="InterPro" id="IPR020422">
    <property type="entry name" value="TYR_PHOSPHATASE_DUAL_dom"/>
</dbReference>
<dbReference type="CTD" id="338599"/>
<dbReference type="PRINTS" id="PR01908">
    <property type="entry name" value="ADSPHPHTASE"/>
</dbReference>
<dbReference type="InterPro" id="IPR000340">
    <property type="entry name" value="Dual-sp_phosphatase_cat-dom"/>
</dbReference>
<dbReference type="PROSITE" id="PS50056">
    <property type="entry name" value="TYR_PHOSPHATASE_2"/>
    <property type="match status" value="1"/>
</dbReference>
<evidence type="ECO:0000259" key="17">
    <source>
        <dbReference type="PROSITE" id="PS50056"/>
    </source>
</evidence>
<dbReference type="InterPro" id="IPR029021">
    <property type="entry name" value="Prot-tyrosine_phosphatase-like"/>
</dbReference>
<dbReference type="AlphaFoldDB" id="A0A6J0GLE8"/>
<comment type="subcellular location">
    <subcellularLocation>
        <location evidence="2">Cytoplasm</location>
    </subcellularLocation>
    <subcellularLocation>
        <location evidence="1">Nucleus</location>
    </subcellularLocation>
</comment>
<comment type="catalytic activity">
    <reaction evidence="12">
        <text>O-phospho-L-seryl-[protein] + H2O = L-seryl-[protein] + phosphate</text>
        <dbReference type="Rhea" id="RHEA:20629"/>
        <dbReference type="Rhea" id="RHEA-COMP:9863"/>
        <dbReference type="Rhea" id="RHEA-COMP:11604"/>
        <dbReference type="ChEBI" id="CHEBI:15377"/>
        <dbReference type="ChEBI" id="CHEBI:29999"/>
        <dbReference type="ChEBI" id="CHEBI:43474"/>
        <dbReference type="ChEBI" id="CHEBI:83421"/>
        <dbReference type="EC" id="3.1.3.16"/>
    </reaction>
</comment>
<dbReference type="EC" id="3.1.3.48" evidence="4"/>
<dbReference type="Pfam" id="PF00782">
    <property type="entry name" value="DSPc"/>
    <property type="match status" value="1"/>
</dbReference>
<dbReference type="PANTHER" id="PTHR45682:SF6">
    <property type="entry name" value="DUAL SPECIFICITY PHOSPHATASE 29"/>
    <property type="match status" value="1"/>
</dbReference>
<evidence type="ECO:0000256" key="10">
    <source>
        <dbReference type="ARBA" id="ARBA00023845"/>
    </source>
</evidence>
<evidence type="ECO:0000256" key="6">
    <source>
        <dbReference type="ARBA" id="ARBA00022490"/>
    </source>
</evidence>
<evidence type="ECO:0000313" key="18">
    <source>
        <dbReference type="Proteomes" id="UP000504624"/>
    </source>
</evidence>
<dbReference type="PROSITE" id="PS50054">
    <property type="entry name" value="TYR_PHOSPHATASE_DUAL"/>
    <property type="match status" value="1"/>
</dbReference>
<dbReference type="GO" id="GO:0004722">
    <property type="term" value="F:protein serine/threonine phosphatase activity"/>
    <property type="evidence" value="ECO:0007669"/>
    <property type="project" value="UniProtKB-EC"/>
</dbReference>
<reference evidence="19" key="1">
    <citation type="submission" date="2025-08" db="UniProtKB">
        <authorList>
            <consortium name="RefSeq"/>
        </authorList>
    </citation>
    <scope>IDENTIFICATION</scope>
</reference>
<evidence type="ECO:0000313" key="19">
    <source>
        <dbReference type="RefSeq" id="XP_017662685.1"/>
    </source>
</evidence>
<dbReference type="Gene3D" id="3.90.190.10">
    <property type="entry name" value="Protein tyrosine phosphatase superfamily"/>
    <property type="match status" value="1"/>
</dbReference>
<evidence type="ECO:0000256" key="7">
    <source>
        <dbReference type="ARBA" id="ARBA00022801"/>
    </source>
</evidence>
<evidence type="ECO:0000256" key="13">
    <source>
        <dbReference type="ARBA" id="ARBA00048336"/>
    </source>
</evidence>
<dbReference type="InterPro" id="IPR016130">
    <property type="entry name" value="Tyr_Pase_AS"/>
</dbReference>
<evidence type="ECO:0000256" key="14">
    <source>
        <dbReference type="ARBA" id="ARBA00051722"/>
    </source>
</evidence>
<keyword evidence="6" id="KW-0963">Cytoplasm</keyword>
<dbReference type="InterPro" id="IPR020405">
    <property type="entry name" value="Atypical_DUSP_subfamA"/>
</dbReference>
<evidence type="ECO:0000256" key="5">
    <source>
        <dbReference type="ARBA" id="ARBA00013081"/>
    </source>
</evidence>
<dbReference type="OrthoDB" id="10252009at2759"/>
<comment type="catalytic activity">
    <reaction evidence="13">
        <text>O-phospho-L-threonyl-[protein] + H2O = L-threonyl-[protein] + phosphate</text>
        <dbReference type="Rhea" id="RHEA:47004"/>
        <dbReference type="Rhea" id="RHEA-COMP:11060"/>
        <dbReference type="Rhea" id="RHEA-COMP:11605"/>
        <dbReference type="ChEBI" id="CHEBI:15377"/>
        <dbReference type="ChEBI" id="CHEBI:30013"/>
        <dbReference type="ChEBI" id="CHEBI:43474"/>
        <dbReference type="ChEBI" id="CHEBI:61977"/>
        <dbReference type="EC" id="3.1.3.16"/>
    </reaction>
</comment>
<dbReference type="PROSITE" id="PS00383">
    <property type="entry name" value="TYR_PHOSPHATASE_1"/>
    <property type="match status" value="1"/>
</dbReference>
<evidence type="ECO:0000259" key="16">
    <source>
        <dbReference type="PROSITE" id="PS50054"/>
    </source>
</evidence>
<evidence type="ECO:0000256" key="11">
    <source>
        <dbReference type="ARBA" id="ARBA00033152"/>
    </source>
</evidence>
<dbReference type="GO" id="GO:0005634">
    <property type="term" value="C:nucleus"/>
    <property type="evidence" value="ECO:0007669"/>
    <property type="project" value="UniProtKB-SubCell"/>
</dbReference>
<dbReference type="GO" id="GO:0005737">
    <property type="term" value="C:cytoplasm"/>
    <property type="evidence" value="ECO:0007669"/>
    <property type="project" value="UniProtKB-SubCell"/>
</dbReference>
<protein>
    <recommendedName>
        <fullName evidence="10">Dual specificity phosphatase 29</fullName>
        <ecNumber evidence="5">3.1.3.16</ecNumber>
        <ecNumber evidence="4">3.1.3.48</ecNumber>
    </recommendedName>
    <alternativeName>
        <fullName evidence="11">Dual specificity phosphatase DUPD1</fullName>
    </alternativeName>
</protein>
<keyword evidence="18" id="KW-1185">Reference proteome</keyword>
<gene>
    <name evidence="19" type="primary">DUPD1</name>
</gene>
<feature type="active site" description="Phosphocysteine intermediate" evidence="15">
    <location>
        <position position="183"/>
    </location>
</feature>
<evidence type="ECO:0000256" key="2">
    <source>
        <dbReference type="ARBA" id="ARBA00004496"/>
    </source>
</evidence>
<dbReference type="FunFam" id="3.90.190.10:FF:000037">
    <property type="entry name" value="dual specificity protein phosphatase 26"/>
    <property type="match status" value="1"/>
</dbReference>
<organism evidence="18 19">
    <name type="scientific">Lepidothrix coronata</name>
    <name type="common">blue-crowned manakin</name>
    <dbReference type="NCBI Taxonomy" id="321398"/>
    <lineage>
        <taxon>Eukaryota</taxon>
        <taxon>Metazoa</taxon>
        <taxon>Chordata</taxon>
        <taxon>Craniata</taxon>
        <taxon>Vertebrata</taxon>
        <taxon>Euteleostomi</taxon>
        <taxon>Archelosauria</taxon>
        <taxon>Archosauria</taxon>
        <taxon>Dinosauria</taxon>
        <taxon>Saurischia</taxon>
        <taxon>Theropoda</taxon>
        <taxon>Coelurosauria</taxon>
        <taxon>Aves</taxon>
        <taxon>Neognathae</taxon>
        <taxon>Neoaves</taxon>
        <taxon>Telluraves</taxon>
        <taxon>Australaves</taxon>
        <taxon>Passeriformes</taxon>
        <taxon>Pipridae</taxon>
        <taxon>Lepidothrix</taxon>
    </lineage>
</organism>
<name>A0A6J0GLE8_9PASS</name>
<evidence type="ECO:0000256" key="12">
    <source>
        <dbReference type="ARBA" id="ARBA00047761"/>
    </source>
</evidence>
<dbReference type="CDD" id="cd14575">
    <property type="entry name" value="DUPD1"/>
    <property type="match status" value="1"/>
</dbReference>
<feature type="domain" description="Tyrosine-protein phosphatase" evidence="16">
    <location>
        <begin position="90"/>
        <end position="238"/>
    </location>
</feature>
<dbReference type="RefSeq" id="XP_017662685.1">
    <property type="nucleotide sequence ID" value="XM_017807196.1"/>
</dbReference>
<evidence type="ECO:0000256" key="1">
    <source>
        <dbReference type="ARBA" id="ARBA00004123"/>
    </source>
</evidence>
<dbReference type="PRINTS" id="PR01909">
    <property type="entry name" value="ADSPHPHTASEA"/>
</dbReference>
<keyword evidence="9" id="KW-0539">Nucleus</keyword>
<evidence type="ECO:0000256" key="9">
    <source>
        <dbReference type="ARBA" id="ARBA00023242"/>
    </source>
</evidence>
<comment type="catalytic activity">
    <reaction evidence="14">
        <text>O-phospho-L-tyrosyl-[protein] + H2O = L-tyrosyl-[protein] + phosphate</text>
        <dbReference type="Rhea" id="RHEA:10684"/>
        <dbReference type="Rhea" id="RHEA-COMP:10136"/>
        <dbReference type="Rhea" id="RHEA-COMP:20101"/>
        <dbReference type="ChEBI" id="CHEBI:15377"/>
        <dbReference type="ChEBI" id="CHEBI:43474"/>
        <dbReference type="ChEBI" id="CHEBI:46858"/>
        <dbReference type="ChEBI" id="CHEBI:61978"/>
        <dbReference type="EC" id="3.1.3.48"/>
    </reaction>
</comment>
<accession>A0A6J0GLE8</accession>
<dbReference type="SUPFAM" id="SSF52799">
    <property type="entry name" value="(Phosphotyrosine protein) phosphatases II"/>
    <property type="match status" value="1"/>
</dbReference>
<dbReference type="GeneID" id="108493592"/>
<dbReference type="EC" id="3.1.3.16" evidence="5"/>
<evidence type="ECO:0000256" key="4">
    <source>
        <dbReference type="ARBA" id="ARBA00013064"/>
    </source>
</evidence>
<dbReference type="PANTHER" id="PTHR45682">
    <property type="entry name" value="AGAP008228-PA"/>
    <property type="match status" value="1"/>
</dbReference>
<evidence type="ECO:0000256" key="15">
    <source>
        <dbReference type="PIRSR" id="PIRSR620405-1"/>
    </source>
</evidence>
<evidence type="ECO:0000256" key="8">
    <source>
        <dbReference type="ARBA" id="ARBA00022912"/>
    </source>
</evidence>
<comment type="similarity">
    <text evidence="3">Belongs to the protein-tyrosine phosphatase family. Non-receptor class dual specificity subfamily.</text>
</comment>
<dbReference type="SMART" id="SM00195">
    <property type="entry name" value="DSPc"/>
    <property type="match status" value="1"/>
</dbReference>